<gene>
    <name evidence="1" type="ORF">HPB47_001901</name>
</gene>
<name>A0AC60PNU1_IXOPE</name>
<comment type="caution">
    <text evidence="1">The sequence shown here is derived from an EMBL/GenBank/DDBJ whole genome shotgun (WGS) entry which is preliminary data.</text>
</comment>
<feature type="non-terminal residue" evidence="1">
    <location>
        <position position="173"/>
    </location>
</feature>
<accession>A0AC60PNU1</accession>
<reference evidence="1 2" key="1">
    <citation type="journal article" date="2020" name="Cell">
        <title>Large-Scale Comparative Analyses of Tick Genomes Elucidate Their Genetic Diversity and Vector Capacities.</title>
        <authorList>
            <consortium name="Tick Genome and Microbiome Consortium (TIGMIC)"/>
            <person name="Jia N."/>
            <person name="Wang J."/>
            <person name="Shi W."/>
            <person name="Du L."/>
            <person name="Sun Y."/>
            <person name="Zhan W."/>
            <person name="Jiang J.F."/>
            <person name="Wang Q."/>
            <person name="Zhang B."/>
            <person name="Ji P."/>
            <person name="Bell-Sakyi L."/>
            <person name="Cui X.M."/>
            <person name="Yuan T.T."/>
            <person name="Jiang B.G."/>
            <person name="Yang W.F."/>
            <person name="Lam T.T."/>
            <person name="Chang Q.C."/>
            <person name="Ding S.J."/>
            <person name="Wang X.J."/>
            <person name="Zhu J.G."/>
            <person name="Ruan X.D."/>
            <person name="Zhao L."/>
            <person name="Wei J.T."/>
            <person name="Ye R.Z."/>
            <person name="Que T.C."/>
            <person name="Du C.H."/>
            <person name="Zhou Y.H."/>
            <person name="Cheng J.X."/>
            <person name="Dai P.F."/>
            <person name="Guo W.B."/>
            <person name="Han X.H."/>
            <person name="Huang E.J."/>
            <person name="Li L.F."/>
            <person name="Wei W."/>
            <person name="Gao Y.C."/>
            <person name="Liu J.Z."/>
            <person name="Shao H.Z."/>
            <person name="Wang X."/>
            <person name="Wang C.C."/>
            <person name="Yang T.C."/>
            <person name="Huo Q.B."/>
            <person name="Li W."/>
            <person name="Chen H.Y."/>
            <person name="Chen S.E."/>
            <person name="Zhou L.G."/>
            <person name="Ni X.B."/>
            <person name="Tian J.H."/>
            <person name="Sheng Y."/>
            <person name="Liu T."/>
            <person name="Pan Y.S."/>
            <person name="Xia L.Y."/>
            <person name="Li J."/>
            <person name="Zhao F."/>
            <person name="Cao W.C."/>
        </authorList>
    </citation>
    <scope>NUCLEOTIDE SEQUENCE [LARGE SCALE GENOMIC DNA]</scope>
    <source>
        <strain evidence="1">Iper-2018</strain>
    </source>
</reference>
<protein>
    <submittedName>
        <fullName evidence="1">Uncharacterized protein</fullName>
    </submittedName>
</protein>
<dbReference type="Proteomes" id="UP000805193">
    <property type="component" value="Unassembled WGS sequence"/>
</dbReference>
<dbReference type="EMBL" id="JABSTQ010010258">
    <property type="protein sequence ID" value="KAG0422241.1"/>
    <property type="molecule type" value="Genomic_DNA"/>
</dbReference>
<feature type="non-terminal residue" evidence="1">
    <location>
        <position position="1"/>
    </location>
</feature>
<keyword evidence="2" id="KW-1185">Reference proteome</keyword>
<sequence length="173" mass="19338">LRLSVYADKHHQSFGPINIVHHVEMSERSLPVTQRLQGSRVSPGPLPSVKMAPALSKSQSFTFSAASEVNVDQIITALYAIVGEKALSHLQHQGVVHQKYELYRCQSLCVPRRFDVVERYVTVPNADVFVICDMGALIRWSSFSVQGHVKTASDRRACKDSWATVCRTETTLK</sequence>
<evidence type="ECO:0000313" key="2">
    <source>
        <dbReference type="Proteomes" id="UP000805193"/>
    </source>
</evidence>
<proteinExistence type="predicted"/>
<evidence type="ECO:0000313" key="1">
    <source>
        <dbReference type="EMBL" id="KAG0422241.1"/>
    </source>
</evidence>
<organism evidence="1 2">
    <name type="scientific">Ixodes persulcatus</name>
    <name type="common">Taiga tick</name>
    <dbReference type="NCBI Taxonomy" id="34615"/>
    <lineage>
        <taxon>Eukaryota</taxon>
        <taxon>Metazoa</taxon>
        <taxon>Ecdysozoa</taxon>
        <taxon>Arthropoda</taxon>
        <taxon>Chelicerata</taxon>
        <taxon>Arachnida</taxon>
        <taxon>Acari</taxon>
        <taxon>Parasitiformes</taxon>
        <taxon>Ixodida</taxon>
        <taxon>Ixodoidea</taxon>
        <taxon>Ixodidae</taxon>
        <taxon>Ixodinae</taxon>
        <taxon>Ixodes</taxon>
    </lineage>
</organism>